<accession>A0A4R0RBV1</accession>
<dbReference type="Proteomes" id="UP000292702">
    <property type="component" value="Unassembled WGS sequence"/>
</dbReference>
<keyword evidence="1" id="KW-0812">Transmembrane</keyword>
<organism evidence="2 3">
    <name type="scientific">Steccherinum ochraceum</name>
    <dbReference type="NCBI Taxonomy" id="92696"/>
    <lineage>
        <taxon>Eukaryota</taxon>
        <taxon>Fungi</taxon>
        <taxon>Dikarya</taxon>
        <taxon>Basidiomycota</taxon>
        <taxon>Agaricomycotina</taxon>
        <taxon>Agaricomycetes</taxon>
        <taxon>Polyporales</taxon>
        <taxon>Steccherinaceae</taxon>
        <taxon>Steccherinum</taxon>
    </lineage>
</organism>
<protein>
    <submittedName>
        <fullName evidence="2">Uncharacterized protein</fullName>
    </submittedName>
</protein>
<evidence type="ECO:0000256" key="1">
    <source>
        <dbReference type="SAM" id="Phobius"/>
    </source>
</evidence>
<feature type="transmembrane region" description="Helical" evidence="1">
    <location>
        <begin position="66"/>
        <end position="85"/>
    </location>
</feature>
<gene>
    <name evidence="2" type="ORF">EIP91_004122</name>
</gene>
<feature type="transmembrane region" description="Helical" evidence="1">
    <location>
        <begin position="42"/>
        <end position="60"/>
    </location>
</feature>
<keyword evidence="1" id="KW-0472">Membrane</keyword>
<dbReference type="OrthoDB" id="2804213at2759"/>
<proteinExistence type="predicted"/>
<name>A0A4R0RBV1_9APHY</name>
<evidence type="ECO:0000313" key="2">
    <source>
        <dbReference type="EMBL" id="TCD64406.1"/>
    </source>
</evidence>
<sequence length="202" mass="21624">MATDGLILVLTWIKTADVWREGSKSKTFKGTISTLLLRDGTVYFGALVIMNIVIIGTALWNDDNQTAFVSMFNAVGANLLARFILDLRCMNDTGSNKLRTISSIKFVGGSLGGNMGAALEVEDSMWVTGPADDIANGRDQQYEEVAVPFSAGLGLEIEEVPRDVIPTEREALGSDLVGSSHGDFSTDLQGVSRNVFTAASNV</sequence>
<dbReference type="EMBL" id="RWJN01000238">
    <property type="protein sequence ID" value="TCD64406.1"/>
    <property type="molecule type" value="Genomic_DNA"/>
</dbReference>
<dbReference type="AlphaFoldDB" id="A0A4R0RBV1"/>
<keyword evidence="3" id="KW-1185">Reference proteome</keyword>
<reference evidence="2 3" key="1">
    <citation type="submission" date="2018-11" db="EMBL/GenBank/DDBJ databases">
        <title>Genome assembly of Steccherinum ochraceum LE-BIN_3174, the white-rot fungus of the Steccherinaceae family (The Residual Polyporoid clade, Polyporales, Basidiomycota).</title>
        <authorList>
            <person name="Fedorova T.V."/>
            <person name="Glazunova O.A."/>
            <person name="Landesman E.O."/>
            <person name="Moiseenko K.V."/>
            <person name="Psurtseva N.V."/>
            <person name="Savinova O.S."/>
            <person name="Shakhova N.V."/>
            <person name="Tyazhelova T.V."/>
            <person name="Vasina D.V."/>
        </authorList>
    </citation>
    <scope>NUCLEOTIDE SEQUENCE [LARGE SCALE GENOMIC DNA]</scope>
    <source>
        <strain evidence="2 3">LE-BIN_3174</strain>
    </source>
</reference>
<keyword evidence="1" id="KW-1133">Transmembrane helix</keyword>
<comment type="caution">
    <text evidence="2">The sequence shown here is derived from an EMBL/GenBank/DDBJ whole genome shotgun (WGS) entry which is preliminary data.</text>
</comment>
<evidence type="ECO:0000313" key="3">
    <source>
        <dbReference type="Proteomes" id="UP000292702"/>
    </source>
</evidence>